<feature type="transmembrane region" description="Helical" evidence="1">
    <location>
        <begin position="30"/>
        <end position="50"/>
    </location>
</feature>
<keyword evidence="1" id="KW-1133">Transmembrane helix</keyword>
<feature type="transmembrane region" description="Helical" evidence="1">
    <location>
        <begin position="62"/>
        <end position="80"/>
    </location>
</feature>
<feature type="transmembrane region" description="Helical" evidence="1">
    <location>
        <begin position="244"/>
        <end position="262"/>
    </location>
</feature>
<gene>
    <name evidence="2" type="ordered locus">Hfelis_05430</name>
</gene>
<name>E7AA55_HELFC</name>
<feature type="transmembrane region" description="Helical" evidence="1">
    <location>
        <begin position="219"/>
        <end position="238"/>
    </location>
</feature>
<evidence type="ECO:0000313" key="3">
    <source>
        <dbReference type="Proteomes" id="UP000007934"/>
    </source>
</evidence>
<evidence type="ECO:0000313" key="2">
    <source>
        <dbReference type="EMBL" id="CBY82627.1"/>
    </source>
</evidence>
<organism evidence="2 3">
    <name type="scientific">Helicobacter felis (strain ATCC 49179 / CCUG 28539 / NCTC 12436 / CS1)</name>
    <dbReference type="NCBI Taxonomy" id="936155"/>
    <lineage>
        <taxon>Bacteria</taxon>
        <taxon>Pseudomonadati</taxon>
        <taxon>Campylobacterota</taxon>
        <taxon>Epsilonproteobacteria</taxon>
        <taxon>Campylobacterales</taxon>
        <taxon>Helicobacteraceae</taxon>
        <taxon>Helicobacter</taxon>
    </lineage>
</organism>
<dbReference type="OrthoDB" id="5316873at2"/>
<dbReference type="EMBL" id="FQ670179">
    <property type="protein sequence ID" value="CBY82627.1"/>
    <property type="molecule type" value="Genomic_DNA"/>
</dbReference>
<keyword evidence="1" id="KW-0472">Membrane</keyword>
<feature type="transmembrane region" description="Helical" evidence="1">
    <location>
        <begin position="181"/>
        <end position="207"/>
    </location>
</feature>
<dbReference type="Proteomes" id="UP000007934">
    <property type="component" value="Chromosome"/>
</dbReference>
<proteinExistence type="predicted"/>
<dbReference type="KEGG" id="hfe:HFELIS_05430"/>
<feature type="transmembrane region" description="Helical" evidence="1">
    <location>
        <begin position="152"/>
        <end position="175"/>
    </location>
</feature>
<dbReference type="RefSeq" id="WP_013468996.1">
    <property type="nucleotide sequence ID" value="NC_014810.2"/>
</dbReference>
<accession>E7AA55</accession>
<protein>
    <submittedName>
        <fullName evidence="2">VirB6 type IV secretion protein</fullName>
    </submittedName>
</protein>
<dbReference type="GeneID" id="36133812"/>
<dbReference type="eggNOG" id="COG3846">
    <property type="taxonomic scope" value="Bacteria"/>
</dbReference>
<keyword evidence="3" id="KW-1185">Reference proteome</keyword>
<dbReference type="HOGENOM" id="CLU_789346_0_0_7"/>
<dbReference type="AlphaFoldDB" id="E7AA55"/>
<evidence type="ECO:0000256" key="1">
    <source>
        <dbReference type="SAM" id="Phobius"/>
    </source>
</evidence>
<reference evidence="2 3" key="1">
    <citation type="journal article" date="2011" name="Genome Biol. Evol.">
        <title>Comparative whole genome sequence analysis of the carcinogenic bacterial model pathogen Helicobacter felis.</title>
        <authorList>
            <person name="Arnold I.C."/>
            <person name="Zigova Z."/>
            <person name="Holden M."/>
            <person name="Lawley T.D."/>
            <person name="Rad R."/>
            <person name="Dougan G."/>
            <person name="Falkow S."/>
            <person name="Bentley S.D."/>
            <person name="Muller A."/>
        </authorList>
    </citation>
    <scope>NUCLEOTIDE SEQUENCE [LARGE SCALE GENOMIC DNA]</scope>
    <source>
        <strain evidence="3">ATCC 49179 / CCUG 28539 / NCTC 12436 / CS1</strain>
    </source>
</reference>
<sequence length="339" mass="37871">MEPYQHLLSFFIEPTQQLLSSLGDQILENLHLPLIYNGVLSLALMVWAYQRVRLGDMFATKTLFSLAGFAGFFTLFNYAWKHPHDFYEYLKSALFIPSNALMEIIISSLQHANFAFGVEGAHLNFAFLINQAFHTLELIMHTMGALSLNATTLLTIGVLLCEGALLTLILALSLIVSIEIYLWLALGILVLPLGFFASLRPILWLYLKKCAGLSFYQPLMVLCACYNAQILQTLIPASASNYEVYFMVIISALLELFLVWRIPHFIQSLFHTQGGVQDAIQLVALSKSALVQNVSNLNPSANIHVSHKSNSKPQEMTLNIKTLSQPSTPTTTIRNTHGH</sequence>
<keyword evidence="1" id="KW-0812">Transmembrane</keyword>